<dbReference type="EMBL" id="CAKLPX010000002">
    <property type="protein sequence ID" value="CAH0991802.1"/>
    <property type="molecule type" value="Genomic_DNA"/>
</dbReference>
<comment type="similarity">
    <text evidence="1 4">Belongs to the frataxin family.</text>
</comment>
<dbReference type="Gene3D" id="3.30.920.10">
    <property type="entry name" value="Frataxin/CyaY"/>
    <property type="match status" value="1"/>
</dbReference>
<proteinExistence type="inferred from homology"/>
<dbReference type="PANTHER" id="PTHR16821">
    <property type="entry name" value="FRATAXIN"/>
    <property type="match status" value="1"/>
</dbReference>
<dbReference type="PROSITE" id="PS01344">
    <property type="entry name" value="FRATAXIN_1"/>
    <property type="match status" value="1"/>
</dbReference>
<protein>
    <recommendedName>
        <fullName evidence="4">Iron-sulfur cluster assembly protein CyaY</fullName>
    </recommendedName>
</protein>
<accession>A0ABM9AFN8</accession>
<dbReference type="Proteomes" id="UP000838100">
    <property type="component" value="Unassembled WGS sequence"/>
</dbReference>
<comment type="function">
    <text evidence="4">Involved in iron-sulfur (Fe-S) cluster assembly. May act as a regulator of Fe-S biogenesis.</text>
</comment>
<comment type="caution">
    <text evidence="5">The sequence shown here is derived from an EMBL/GenBank/DDBJ whole genome shotgun (WGS) entry which is preliminary data.</text>
</comment>
<keyword evidence="3 4" id="KW-0408">Iron</keyword>
<dbReference type="Pfam" id="PF01491">
    <property type="entry name" value="Frataxin_Cyay"/>
    <property type="match status" value="1"/>
</dbReference>
<evidence type="ECO:0000313" key="6">
    <source>
        <dbReference type="Proteomes" id="UP000838100"/>
    </source>
</evidence>
<evidence type="ECO:0000313" key="5">
    <source>
        <dbReference type="EMBL" id="CAH0991802.1"/>
    </source>
</evidence>
<dbReference type="InterPro" id="IPR002908">
    <property type="entry name" value="Frataxin/CyaY"/>
</dbReference>
<dbReference type="NCBIfam" id="TIGR03421">
    <property type="entry name" value="FeS_CyaY"/>
    <property type="match status" value="1"/>
</dbReference>
<evidence type="ECO:0000256" key="1">
    <source>
        <dbReference type="ARBA" id="ARBA00008183"/>
    </source>
</evidence>
<dbReference type="InterPro" id="IPR020895">
    <property type="entry name" value="Frataxin_CS"/>
</dbReference>
<keyword evidence="2 4" id="KW-0479">Metal-binding</keyword>
<dbReference type="SMART" id="SM01219">
    <property type="entry name" value="Frataxin_Cyay"/>
    <property type="match status" value="1"/>
</dbReference>
<dbReference type="InterPro" id="IPR047584">
    <property type="entry name" value="CyaY"/>
</dbReference>
<name>A0ABM9AFN8_9GAMM</name>
<dbReference type="InterPro" id="IPR036524">
    <property type="entry name" value="Frataxin/CyaY_sf"/>
</dbReference>
<dbReference type="PROSITE" id="PS50810">
    <property type="entry name" value="FRATAXIN_2"/>
    <property type="match status" value="1"/>
</dbReference>
<dbReference type="SUPFAM" id="SSF55387">
    <property type="entry name" value="Frataxin/Nqo15-like"/>
    <property type="match status" value="1"/>
</dbReference>
<sequence>MNEIEYQELVEETIEGIEDAVDDSELDIDCELNGGVLTLTCENGSAIIFSRQIANQELWMAAKSGGYHFGYDSDAEQWLCSRSGDSLAVLFARVTLEQVGEAVSLN</sequence>
<dbReference type="HAMAP" id="MF_00142">
    <property type="entry name" value="CyaY"/>
    <property type="match status" value="1"/>
</dbReference>
<reference evidence="5" key="1">
    <citation type="submission" date="2021-12" db="EMBL/GenBank/DDBJ databases">
        <authorList>
            <person name="Rodrigo-Torres L."/>
            <person name="Arahal R. D."/>
            <person name="Lucena T."/>
        </authorList>
    </citation>
    <scope>NUCLEOTIDE SEQUENCE</scope>
    <source>
        <strain evidence="5">CECT 8267</strain>
    </source>
</reference>
<organism evidence="5 6">
    <name type="scientific">Sinobacterium norvegicum</name>
    <dbReference type="NCBI Taxonomy" id="1641715"/>
    <lineage>
        <taxon>Bacteria</taxon>
        <taxon>Pseudomonadati</taxon>
        <taxon>Pseudomonadota</taxon>
        <taxon>Gammaproteobacteria</taxon>
        <taxon>Cellvibrionales</taxon>
        <taxon>Spongiibacteraceae</taxon>
        <taxon>Sinobacterium</taxon>
    </lineage>
</organism>
<gene>
    <name evidence="4 5" type="primary">cyaY</name>
    <name evidence="5" type="ORF">SIN8267_01917</name>
</gene>
<dbReference type="PANTHER" id="PTHR16821:SF2">
    <property type="entry name" value="FRATAXIN, MITOCHONDRIAL"/>
    <property type="match status" value="1"/>
</dbReference>
<dbReference type="RefSeq" id="WP_237444502.1">
    <property type="nucleotide sequence ID" value="NZ_CAKLPX010000002.1"/>
</dbReference>
<evidence type="ECO:0000256" key="3">
    <source>
        <dbReference type="ARBA" id="ARBA00023004"/>
    </source>
</evidence>
<keyword evidence="6" id="KW-1185">Reference proteome</keyword>
<evidence type="ECO:0000256" key="2">
    <source>
        <dbReference type="ARBA" id="ARBA00022723"/>
    </source>
</evidence>
<evidence type="ECO:0000256" key="4">
    <source>
        <dbReference type="HAMAP-Rule" id="MF_00142"/>
    </source>
</evidence>